<accession>A0A5C7BU91</accession>
<proteinExistence type="predicted"/>
<gene>
    <name evidence="2" type="ORF">FOT62_24575</name>
</gene>
<dbReference type="SMART" id="SM00382">
    <property type="entry name" value="AAA"/>
    <property type="match status" value="1"/>
</dbReference>
<name>A0A5C7BU91_SERMA</name>
<dbReference type="PANTHER" id="PTHR43581:SF2">
    <property type="entry name" value="EXCINUCLEASE ATPASE SUBUNIT"/>
    <property type="match status" value="1"/>
</dbReference>
<dbReference type="GO" id="GO:0016887">
    <property type="term" value="F:ATP hydrolysis activity"/>
    <property type="evidence" value="ECO:0007669"/>
    <property type="project" value="InterPro"/>
</dbReference>
<dbReference type="Proteomes" id="UP000321126">
    <property type="component" value="Unassembled WGS sequence"/>
</dbReference>
<dbReference type="InterPro" id="IPR051396">
    <property type="entry name" value="Bact_Antivir_Def_Nuclease"/>
</dbReference>
<sequence>MSYIKTINFSAHAIFNNSEVRLKNKRRTEGSNFITLLIGENGTGKSEFLKEIVEYFRLREQSKGKAINKFIRIDTPIDKNTKWPEKLIASSFSLNDKFPFLNKDAEEKNKGFYRYLGIRTASNNAFTGKMRDELFHCMVKICANPSRLRIFKEIINDFGLPLNYKFDFSQSRGVEELFENSRQKSVVTLSTIVKDMVDSFKISNRFAPSTLIKMQDNVILKNDVLRKINKTFKDTEKNISINFDLDEMLKAGLPKNAHEVDYVLKSRLITLTDFSPGGNIKFQHLSSGQFHLLKSIITLMAELENSSLILIDEPEISLHPSWQINYMSVLNKMISQFNNCHVVVATHSHLIVTTLPLKNSDVIVARKNKINGQIFFSSLDGSPSGWSADMILYSVFGVLNKNNQSFDYDVKFVASSMSNWTQTSENIKKLREAVLRLSQYKLPDADPLSKFIVQSEIFLSKVENETL</sequence>
<feature type="domain" description="AAA+ ATPase" evidence="1">
    <location>
        <begin position="31"/>
        <end position="361"/>
    </location>
</feature>
<evidence type="ECO:0000259" key="1">
    <source>
        <dbReference type="SMART" id="SM00382"/>
    </source>
</evidence>
<dbReference type="EMBL" id="VOUQ01000029">
    <property type="protein sequence ID" value="TXE24818.1"/>
    <property type="molecule type" value="Genomic_DNA"/>
</dbReference>
<dbReference type="AlphaFoldDB" id="A0A5C7BU91"/>
<dbReference type="RefSeq" id="WP_147882782.1">
    <property type="nucleotide sequence ID" value="NZ_CP061075.1"/>
</dbReference>
<organism evidence="2 3">
    <name type="scientific">Serratia marcescens</name>
    <dbReference type="NCBI Taxonomy" id="615"/>
    <lineage>
        <taxon>Bacteria</taxon>
        <taxon>Pseudomonadati</taxon>
        <taxon>Pseudomonadota</taxon>
        <taxon>Gammaproteobacteria</taxon>
        <taxon>Enterobacterales</taxon>
        <taxon>Yersiniaceae</taxon>
        <taxon>Serratia</taxon>
    </lineage>
</organism>
<dbReference type="Gene3D" id="3.40.50.300">
    <property type="entry name" value="P-loop containing nucleotide triphosphate hydrolases"/>
    <property type="match status" value="1"/>
</dbReference>
<reference evidence="2 3" key="1">
    <citation type="submission" date="2019-07" db="EMBL/GenBank/DDBJ databases">
        <title>Serratia strains were isolated from fresh produce.</title>
        <authorList>
            <person name="Cho G.-S."/>
            <person name="Stein M."/>
            <person name="Lee W."/>
            <person name="Suh S.H."/>
            <person name="Franz C.M.A.P."/>
        </authorList>
    </citation>
    <scope>NUCLEOTIDE SEQUENCE [LARGE SCALE GENOMIC DNA]</scope>
    <source>
        <strain evidence="2 3">S16</strain>
    </source>
</reference>
<dbReference type="PANTHER" id="PTHR43581">
    <property type="entry name" value="ATP/GTP PHOSPHATASE"/>
    <property type="match status" value="1"/>
</dbReference>
<dbReference type="GO" id="GO:0005524">
    <property type="term" value="F:ATP binding"/>
    <property type="evidence" value="ECO:0007669"/>
    <property type="project" value="InterPro"/>
</dbReference>
<evidence type="ECO:0000313" key="3">
    <source>
        <dbReference type="Proteomes" id="UP000321126"/>
    </source>
</evidence>
<dbReference type="InterPro" id="IPR003593">
    <property type="entry name" value="AAA+_ATPase"/>
</dbReference>
<evidence type="ECO:0000313" key="2">
    <source>
        <dbReference type="EMBL" id="TXE24818.1"/>
    </source>
</evidence>
<protein>
    <submittedName>
        <fullName evidence="2">AAA family ATPase</fullName>
    </submittedName>
</protein>
<comment type="caution">
    <text evidence="2">The sequence shown here is derived from an EMBL/GenBank/DDBJ whole genome shotgun (WGS) entry which is preliminary data.</text>
</comment>
<dbReference type="InterPro" id="IPR027417">
    <property type="entry name" value="P-loop_NTPase"/>
</dbReference>
<dbReference type="Pfam" id="PF13304">
    <property type="entry name" value="AAA_21"/>
    <property type="match status" value="1"/>
</dbReference>
<dbReference type="SUPFAM" id="SSF52540">
    <property type="entry name" value="P-loop containing nucleoside triphosphate hydrolases"/>
    <property type="match status" value="1"/>
</dbReference>
<dbReference type="InterPro" id="IPR003959">
    <property type="entry name" value="ATPase_AAA_core"/>
</dbReference>